<accession>A0AAU8NHJ1</accession>
<keyword evidence="5 10" id="KW-0067">ATP-binding</keyword>
<dbReference type="SUPFAM" id="SSF53623">
    <property type="entry name" value="MurD-like peptide ligases, catalytic domain"/>
    <property type="match status" value="1"/>
</dbReference>
<dbReference type="InterPro" id="IPR005863">
    <property type="entry name" value="UDP-N-AcMur_synth"/>
</dbReference>
<evidence type="ECO:0000256" key="3">
    <source>
        <dbReference type="ARBA" id="ARBA00022618"/>
    </source>
</evidence>
<dbReference type="AlphaFoldDB" id="A0AAU8NHJ1"/>
<dbReference type="EMBL" id="CP159992">
    <property type="protein sequence ID" value="XCP97188.1"/>
    <property type="molecule type" value="Genomic_DNA"/>
</dbReference>
<dbReference type="Gene3D" id="3.40.1390.10">
    <property type="entry name" value="MurE/MurF, N-terminal domain"/>
    <property type="match status" value="1"/>
</dbReference>
<evidence type="ECO:0000256" key="5">
    <source>
        <dbReference type="ARBA" id="ARBA00022840"/>
    </source>
</evidence>
<dbReference type="Pfam" id="PF02875">
    <property type="entry name" value="Mur_ligase_C"/>
    <property type="match status" value="1"/>
</dbReference>
<gene>
    <name evidence="10 15" type="primary">murF</name>
    <name evidence="15" type="ORF">ABXS70_11000</name>
</gene>
<evidence type="ECO:0000259" key="12">
    <source>
        <dbReference type="Pfam" id="PF01225"/>
    </source>
</evidence>
<keyword evidence="4 10" id="KW-0547">Nucleotide-binding</keyword>
<evidence type="ECO:0000256" key="4">
    <source>
        <dbReference type="ARBA" id="ARBA00022741"/>
    </source>
</evidence>
<dbReference type="InterPro" id="IPR036615">
    <property type="entry name" value="Mur_ligase_C_dom_sf"/>
</dbReference>
<keyword evidence="7 10" id="KW-0573">Peptidoglycan synthesis</keyword>
<reference evidence="15" key="1">
    <citation type="submission" date="2024-05" db="EMBL/GenBank/DDBJ databases">
        <title>Draft genome assemblies of 36 bacteria isolated from hibernating arctic ground squirrels.</title>
        <authorList>
            <person name="McKee H."/>
            <person name="Mullen L."/>
            <person name="Drown D.M."/>
            <person name="Duddleston K.N."/>
        </authorList>
    </citation>
    <scope>NUCLEOTIDE SEQUENCE</scope>
    <source>
        <strain evidence="15">AN1007</strain>
    </source>
</reference>
<dbReference type="SUPFAM" id="SSF63418">
    <property type="entry name" value="MurE/MurF N-terminal domain"/>
    <property type="match status" value="1"/>
</dbReference>
<keyword evidence="1 10" id="KW-0963">Cytoplasm</keyword>
<dbReference type="NCBIfam" id="TIGR01143">
    <property type="entry name" value="murF"/>
    <property type="match status" value="1"/>
</dbReference>
<dbReference type="Pfam" id="PF01225">
    <property type="entry name" value="Mur_ligase"/>
    <property type="match status" value="1"/>
</dbReference>
<dbReference type="Pfam" id="PF08245">
    <property type="entry name" value="Mur_ligase_M"/>
    <property type="match status" value="1"/>
</dbReference>
<dbReference type="PANTHER" id="PTHR43024:SF1">
    <property type="entry name" value="UDP-N-ACETYLMURAMOYL-TRIPEPTIDE--D-ALANYL-D-ALANINE LIGASE"/>
    <property type="match status" value="1"/>
</dbReference>
<evidence type="ECO:0000256" key="6">
    <source>
        <dbReference type="ARBA" id="ARBA00022960"/>
    </source>
</evidence>
<evidence type="ECO:0000259" key="13">
    <source>
        <dbReference type="Pfam" id="PF02875"/>
    </source>
</evidence>
<keyword evidence="9 10" id="KW-0961">Cell wall biogenesis/degradation</keyword>
<comment type="similarity">
    <text evidence="10">Belongs to the MurCDEF family. MurF subfamily.</text>
</comment>
<dbReference type="HAMAP" id="MF_02019">
    <property type="entry name" value="MurF"/>
    <property type="match status" value="1"/>
</dbReference>
<dbReference type="InterPro" id="IPR035911">
    <property type="entry name" value="MurE/MurF_N"/>
</dbReference>
<evidence type="ECO:0000256" key="8">
    <source>
        <dbReference type="ARBA" id="ARBA00023306"/>
    </source>
</evidence>
<organism evidence="15">
    <name type="scientific">Paenibacillus sp. AN1007</name>
    <dbReference type="NCBI Taxonomy" id="3151385"/>
    <lineage>
        <taxon>Bacteria</taxon>
        <taxon>Bacillati</taxon>
        <taxon>Bacillota</taxon>
        <taxon>Bacilli</taxon>
        <taxon>Bacillales</taxon>
        <taxon>Paenibacillaceae</taxon>
        <taxon>Paenibacillus</taxon>
    </lineage>
</organism>
<evidence type="ECO:0000256" key="7">
    <source>
        <dbReference type="ARBA" id="ARBA00022984"/>
    </source>
</evidence>
<dbReference type="GO" id="GO:0005524">
    <property type="term" value="F:ATP binding"/>
    <property type="evidence" value="ECO:0007669"/>
    <property type="project" value="UniProtKB-UniRule"/>
</dbReference>
<evidence type="ECO:0000256" key="1">
    <source>
        <dbReference type="ARBA" id="ARBA00022490"/>
    </source>
</evidence>
<protein>
    <recommendedName>
        <fullName evidence="10 11">UDP-N-acetylmuramoyl-tripeptide--D-alanyl-D-alanine ligase</fullName>
        <ecNumber evidence="10 11">6.3.2.10</ecNumber>
    </recommendedName>
    <alternativeName>
        <fullName evidence="10">D-alanyl-D-alanine-adding enzyme</fullName>
    </alternativeName>
</protein>
<evidence type="ECO:0000313" key="15">
    <source>
        <dbReference type="EMBL" id="XCP97188.1"/>
    </source>
</evidence>
<feature type="binding site" evidence="10">
    <location>
        <begin position="112"/>
        <end position="118"/>
    </location>
    <ligand>
        <name>ATP</name>
        <dbReference type="ChEBI" id="CHEBI:30616"/>
    </ligand>
</feature>
<feature type="domain" description="Mur ligase central" evidence="14">
    <location>
        <begin position="110"/>
        <end position="296"/>
    </location>
</feature>
<comment type="catalytic activity">
    <reaction evidence="10 11">
        <text>D-alanyl-D-alanine + UDP-N-acetyl-alpha-D-muramoyl-L-alanyl-gamma-D-glutamyl-meso-2,6-diaminopimelate + ATP = UDP-N-acetyl-alpha-D-muramoyl-L-alanyl-gamma-D-glutamyl-meso-2,6-diaminopimeloyl-D-alanyl-D-alanine + ADP + phosphate + H(+)</text>
        <dbReference type="Rhea" id="RHEA:28374"/>
        <dbReference type="ChEBI" id="CHEBI:15378"/>
        <dbReference type="ChEBI" id="CHEBI:30616"/>
        <dbReference type="ChEBI" id="CHEBI:43474"/>
        <dbReference type="ChEBI" id="CHEBI:57822"/>
        <dbReference type="ChEBI" id="CHEBI:61386"/>
        <dbReference type="ChEBI" id="CHEBI:83905"/>
        <dbReference type="ChEBI" id="CHEBI:456216"/>
        <dbReference type="EC" id="6.3.2.10"/>
    </reaction>
</comment>
<evidence type="ECO:0000256" key="2">
    <source>
        <dbReference type="ARBA" id="ARBA00022598"/>
    </source>
</evidence>
<dbReference type="InterPro" id="IPR000713">
    <property type="entry name" value="Mur_ligase_N"/>
</dbReference>
<keyword evidence="3 10" id="KW-0132">Cell division</keyword>
<dbReference type="PANTHER" id="PTHR43024">
    <property type="entry name" value="UDP-N-ACETYLMURAMOYL-TRIPEPTIDE--D-ALANYL-D-ALANINE LIGASE"/>
    <property type="match status" value="1"/>
</dbReference>
<dbReference type="InterPro" id="IPR036565">
    <property type="entry name" value="Mur-like_cat_sf"/>
</dbReference>
<comment type="pathway">
    <text evidence="10 11">Cell wall biogenesis; peptidoglycan biosynthesis.</text>
</comment>
<dbReference type="RefSeq" id="WP_366295776.1">
    <property type="nucleotide sequence ID" value="NZ_CP159992.1"/>
</dbReference>
<evidence type="ECO:0000256" key="9">
    <source>
        <dbReference type="ARBA" id="ARBA00023316"/>
    </source>
</evidence>
<keyword evidence="2 10" id="KW-0436">Ligase</keyword>
<name>A0AAU8NHJ1_9BACL</name>
<comment type="subcellular location">
    <subcellularLocation>
        <location evidence="10 11">Cytoplasm</location>
    </subcellularLocation>
</comment>
<sequence>MINHKLKVIERMSAGEGLSLDFEELIIHGVSIDSRNITPGNLFVPIIRELDGHNYVSEAISKGAIASFWQKDHPSPPDHFPLIYVDDCLESLQKLAAEYRKELQIKVIGVTGSNGKTTTKEMLNSVLQEKFRVHKTEGNLNSQIGVPLTILAIDKDSEIAVIEMGMSERGQIEQLSRITHPDIALITMIGVSHLSSLGSREQIAAAKLEIISGLKNGGCFVFQGDEQLLVKEINNIKRNILLETISFGQGDFNDVIAKNTISSAEGSQFSVANQVYYLPLPAKHNINNALATIAIALRLGLNTSEINEGFTQLKLPNMRFEKISSPLGFTIINDAWNASPDSVYAAVTTFQEMTGYSKKHLVIGDMLELGDNEIEFHQVVGRYLDPDKINYIYTYGDLSYYIGSEAKRRYPLEAVMTFKDQIILANTLKQKIKINDVILLKASREMQIDLIIPSLMN</sequence>
<comment type="function">
    <text evidence="10 11">Involved in cell wall formation. Catalyzes the final step in the synthesis of UDP-N-acetylmuramoyl-pentapeptide, the precursor of murein.</text>
</comment>
<evidence type="ECO:0000256" key="11">
    <source>
        <dbReference type="RuleBase" id="RU004136"/>
    </source>
</evidence>
<dbReference type="GO" id="GO:0047480">
    <property type="term" value="F:UDP-N-acetylmuramoyl-tripeptide-D-alanyl-D-alanine ligase activity"/>
    <property type="evidence" value="ECO:0007669"/>
    <property type="project" value="UniProtKB-UniRule"/>
</dbReference>
<evidence type="ECO:0000256" key="10">
    <source>
        <dbReference type="HAMAP-Rule" id="MF_02019"/>
    </source>
</evidence>
<dbReference type="EC" id="6.3.2.10" evidence="10 11"/>
<dbReference type="GO" id="GO:0009252">
    <property type="term" value="P:peptidoglycan biosynthetic process"/>
    <property type="evidence" value="ECO:0007669"/>
    <property type="project" value="UniProtKB-UniRule"/>
</dbReference>
<dbReference type="InterPro" id="IPR051046">
    <property type="entry name" value="MurCDEF_CellWall_CoF430Synth"/>
</dbReference>
<dbReference type="InterPro" id="IPR013221">
    <property type="entry name" value="Mur_ligase_cen"/>
</dbReference>
<dbReference type="GO" id="GO:0051301">
    <property type="term" value="P:cell division"/>
    <property type="evidence" value="ECO:0007669"/>
    <property type="project" value="UniProtKB-KW"/>
</dbReference>
<evidence type="ECO:0000259" key="14">
    <source>
        <dbReference type="Pfam" id="PF08245"/>
    </source>
</evidence>
<dbReference type="GO" id="GO:0008360">
    <property type="term" value="P:regulation of cell shape"/>
    <property type="evidence" value="ECO:0007669"/>
    <property type="project" value="UniProtKB-KW"/>
</dbReference>
<dbReference type="Gene3D" id="3.40.1190.10">
    <property type="entry name" value="Mur-like, catalytic domain"/>
    <property type="match status" value="1"/>
</dbReference>
<feature type="domain" description="Mur ligase N-terminal catalytic" evidence="12">
    <location>
        <begin position="27"/>
        <end position="99"/>
    </location>
</feature>
<dbReference type="InterPro" id="IPR004101">
    <property type="entry name" value="Mur_ligase_C"/>
</dbReference>
<keyword evidence="6 10" id="KW-0133">Cell shape</keyword>
<feature type="domain" description="Mur ligase C-terminal" evidence="13">
    <location>
        <begin position="318"/>
        <end position="444"/>
    </location>
</feature>
<dbReference type="Gene3D" id="3.90.190.20">
    <property type="entry name" value="Mur ligase, C-terminal domain"/>
    <property type="match status" value="1"/>
</dbReference>
<dbReference type="SUPFAM" id="SSF53244">
    <property type="entry name" value="MurD-like peptide ligases, peptide-binding domain"/>
    <property type="match status" value="1"/>
</dbReference>
<keyword evidence="8 10" id="KW-0131">Cell cycle</keyword>
<dbReference type="GO" id="GO:0005737">
    <property type="term" value="C:cytoplasm"/>
    <property type="evidence" value="ECO:0007669"/>
    <property type="project" value="UniProtKB-SubCell"/>
</dbReference>
<proteinExistence type="inferred from homology"/>
<dbReference type="GO" id="GO:0071555">
    <property type="term" value="P:cell wall organization"/>
    <property type="evidence" value="ECO:0007669"/>
    <property type="project" value="UniProtKB-KW"/>
</dbReference>